<accession>A0A930B9Y2</accession>
<evidence type="ECO:0000313" key="4">
    <source>
        <dbReference type="Proteomes" id="UP000757890"/>
    </source>
</evidence>
<dbReference type="CDD" id="cd24035">
    <property type="entry name" value="ASKHA_NBD_O66634-like_rpt2"/>
    <property type="match status" value="1"/>
</dbReference>
<dbReference type="Pfam" id="PF09989">
    <property type="entry name" value="DUF2229"/>
    <property type="match status" value="1"/>
</dbReference>
<dbReference type="InterPro" id="IPR043129">
    <property type="entry name" value="ATPase_NBD"/>
</dbReference>
<dbReference type="InterPro" id="IPR051805">
    <property type="entry name" value="Dehydratase_Activator_Redct"/>
</dbReference>
<evidence type="ECO:0000259" key="1">
    <source>
        <dbReference type="Pfam" id="PF01869"/>
    </source>
</evidence>
<reference evidence="3" key="1">
    <citation type="submission" date="2020-04" db="EMBL/GenBank/DDBJ databases">
        <title>Deep metagenomics examines the oral microbiome during advanced dental caries in children, revealing novel taxa and co-occurrences with host molecules.</title>
        <authorList>
            <person name="Baker J.L."/>
            <person name="Morton J.T."/>
            <person name="Dinis M."/>
            <person name="Alvarez R."/>
            <person name="Tran N.C."/>
            <person name="Knight R."/>
            <person name="Edlund A."/>
        </authorList>
    </citation>
    <scope>NUCLEOTIDE SEQUENCE</scope>
    <source>
        <strain evidence="3">JCVI_32_bin.14</strain>
    </source>
</reference>
<dbReference type="AlphaFoldDB" id="A0A930B9Y2"/>
<evidence type="ECO:0000313" key="3">
    <source>
        <dbReference type="EMBL" id="MBF1130327.1"/>
    </source>
</evidence>
<sequence length="564" mass="62529">MGIDAGSTTLKAVLIDKDGAILREWYGSHRGNVISRAKEILLAMYEVLPSQCCLAGVGVTGYGEGLLRKAFCLDTGEVETMAHLRAARFFCPEVTAFLDIGGQDMKYCRLKDGRIDSISLNGVCSSGCGSFLESFADHLHMDIKEFARQAALAEKMPDLGRHCTVIMNSYVKKVQNRGVGLADLAAALSVSVVKNALFSVIQLESAEELGDHIVAEGGTFYNDAVLRAFERLTGKEVIRPDIAGLMGAYGIALKAKDQFGEQHVSSLPGAAEIKAFRMETENRTCPGCGNHCAVSVRRFSGGEIFVTGNRCGTGEIILTGERNKTSCPDVYQWIKDYVFKKEAPEGKCRGIVGIPAALDMWSDFPFWAGFWNSLGYRVMTSEWDEEDARQAAMTIPQRVHCHPCILAHGHLQNLIRRKPDMIWFPAHTRAWHNSFTDEKRHALYGHVLAKFMKKQIAKAKIPYLHPTLPEFGMKRLGKVLVRRLPQFSEEDIEKAVEAGYERLARYEDEYKKETEKALLWVKENHRTGIVLTGRPFHGDVQIHKGVPYIAETLGAAVLSGEGLA</sequence>
<feature type="non-terminal residue" evidence="3">
    <location>
        <position position="564"/>
    </location>
</feature>
<feature type="domain" description="ATPase BadF/BadG/BcrA/BcrD type" evidence="1">
    <location>
        <begin position="2"/>
        <end position="253"/>
    </location>
</feature>
<protein>
    <submittedName>
        <fullName evidence="3">2-hydroxyglutaryl-CoA dehydratase</fullName>
    </submittedName>
</protein>
<evidence type="ECO:0000259" key="2">
    <source>
        <dbReference type="Pfam" id="PF09989"/>
    </source>
</evidence>
<name>A0A930B9Y2_9FIRM</name>
<dbReference type="Proteomes" id="UP000757890">
    <property type="component" value="Unassembled WGS sequence"/>
</dbReference>
<feature type="domain" description="DUF2229" evidence="2">
    <location>
        <begin position="352"/>
        <end position="559"/>
    </location>
</feature>
<dbReference type="PANTHER" id="PTHR32329">
    <property type="entry name" value="BIFUNCTIONAL PROTEIN [INCLUDES 2-HYDROXYACYL-COA DEHYDRATASE (N-TER) AND ITS ACTIVATOR DOMAIN (C_TERM)-RELATED"/>
    <property type="match status" value="1"/>
</dbReference>
<dbReference type="Gene3D" id="3.30.420.40">
    <property type="match status" value="2"/>
</dbReference>
<proteinExistence type="predicted"/>
<organism evidence="3 4">
    <name type="scientific">Dialister invisus</name>
    <dbReference type="NCBI Taxonomy" id="218538"/>
    <lineage>
        <taxon>Bacteria</taxon>
        <taxon>Bacillati</taxon>
        <taxon>Bacillota</taxon>
        <taxon>Negativicutes</taxon>
        <taxon>Veillonellales</taxon>
        <taxon>Veillonellaceae</taxon>
        <taxon>Dialister</taxon>
    </lineage>
</organism>
<dbReference type="Pfam" id="PF01869">
    <property type="entry name" value="BcrAD_BadFG"/>
    <property type="match status" value="1"/>
</dbReference>
<dbReference type="EMBL" id="JABZMK010000172">
    <property type="protein sequence ID" value="MBF1130327.1"/>
    <property type="molecule type" value="Genomic_DNA"/>
</dbReference>
<gene>
    <name evidence="3" type="ORF">HXL70_09875</name>
</gene>
<comment type="caution">
    <text evidence="3">The sequence shown here is derived from an EMBL/GenBank/DDBJ whole genome shotgun (WGS) entry which is preliminary data.</text>
</comment>
<dbReference type="InterPro" id="IPR018709">
    <property type="entry name" value="CoA_activase_DUF2229"/>
</dbReference>
<dbReference type="SUPFAM" id="SSF53067">
    <property type="entry name" value="Actin-like ATPase domain"/>
    <property type="match status" value="1"/>
</dbReference>
<dbReference type="PANTHER" id="PTHR32329:SF4">
    <property type="entry name" value="ACTIVATOR OF 2-HYDROXYACYL-COA DEHYDRATASE"/>
    <property type="match status" value="1"/>
</dbReference>
<dbReference type="InterPro" id="IPR002731">
    <property type="entry name" value="ATPase_BadF"/>
</dbReference>